<keyword evidence="3 5" id="KW-0175">Coiled coil</keyword>
<comment type="function">
    <text evidence="4">Required for assembly of dynein regulatory complex (DRC) and inner dynein arm (IDA) complexes, which are responsible for ciliary beat regulation, thereby playing a central role in motility in cilia and flagella. Probably acts together with CCDC40 to form a molecular ruler that determines the 96 nanometer (nm) repeat length and arrangements of components in cilia and flagella. Not required for outer dynein arm complexes assembly.</text>
</comment>
<dbReference type="Pfam" id="PF24161">
    <property type="entry name" value="CCDC39"/>
    <property type="match status" value="1"/>
</dbReference>
<sequence length="962" mass="111166">MSNALLAEVGWEAGFALPVANAANKALEEELKRKQKEQLNLENKLNKYKDVINALTEHLKNLKQELSHAQALCKAREKETESEEHFRALAEREAGRLKQEIIELENQLKTLNEKKNAQENSIFKATQTLEELKSQLNWDQQTLEAWLQESAHKDEDTMAIIKYAKQDESRIRELTLNIEKLTLEANQKRKTLNSEITESVTAQIALDKTAESFRQAHIERQEMINQWENTIEQMRKRDQEIQQCAMLQAEVNQVIREKNDLIKERKDFMEREIENNKELERNIGTTERQALRLRQQLQEEERNHRRLQDEVEVLKGSLDRTATDVETTRAQLTSMKKNIQDKTAKVEEVKLHIAALKEKVQVVMEAVLDGEEQAAQMEQLRKEQEQNIKEIDAQLLRQRELMFRKSHELQGLREKEKNITAEICATRAVLSNLNSRLGKLDQNFLQQQMIISNQAREPESRIDVILLNLSDFQIQMLERKTLHLQGKVNTEEKKALEKRASDLAEALEEKKKTATTLNTQLKKLQDDIRCIKKDAEKSEAEKRDLTSKIQEMELFINTSEKDQKKLRLKKQDSMVEKGLLKMEVQRLRDLLYDRADGVLTMEKRRLQLQAAMKEREEEIRVHREMLVKQVKLTEQERQGLSTAVNERMFKIDKMRKRYEILTVSMAAPEGEEEKSQAYFIIKAAQEKEELQRQGDDLDAKIRKAEKEIHALENTLHVVNNCNTTYRKALTKVTDSSPAHQEKLKLEEQRRAAEDKYKFKKRQIRELQEDVESMSRTLEGLLQEEAIQNESIERTQAHVLSLNKDILSQEEKLNRAVKQCAKYTREIRSKNSKEKTFEERDIELRELRDLNKSLNKLLLEATEENPDLASALQIRFMQAGLSLPSPASTPSSRLSSKINSARSSASLHRSSNPSASSSARSQSVPSPPVKTVDLGLGLSVTSPQGSRLPSADSSSRSSKCKSP</sequence>
<name>A0A3N0XPX8_ANAGA</name>
<dbReference type="GO" id="GO:0036159">
    <property type="term" value="P:inner dynein arm assembly"/>
    <property type="evidence" value="ECO:0007669"/>
    <property type="project" value="InterPro"/>
</dbReference>
<dbReference type="Proteomes" id="UP000281406">
    <property type="component" value="Unassembled WGS sequence"/>
</dbReference>
<protein>
    <recommendedName>
        <fullName evidence="2">Coiled-coil domain-containing protein 39</fullName>
    </recommendedName>
</protein>
<dbReference type="EMBL" id="RJVU01064619">
    <property type="protein sequence ID" value="ROJ13801.1"/>
    <property type="molecule type" value="Genomic_DNA"/>
</dbReference>
<evidence type="ECO:0000256" key="5">
    <source>
        <dbReference type="SAM" id="Coils"/>
    </source>
</evidence>
<evidence type="ECO:0000256" key="3">
    <source>
        <dbReference type="ARBA" id="ARBA00023054"/>
    </source>
</evidence>
<proteinExistence type="inferred from homology"/>
<organism evidence="7 8">
    <name type="scientific">Anabarilius grahami</name>
    <name type="common">Kanglang fish</name>
    <name type="synonym">Barilius grahami</name>
    <dbReference type="NCBI Taxonomy" id="495550"/>
    <lineage>
        <taxon>Eukaryota</taxon>
        <taxon>Metazoa</taxon>
        <taxon>Chordata</taxon>
        <taxon>Craniata</taxon>
        <taxon>Vertebrata</taxon>
        <taxon>Euteleostomi</taxon>
        <taxon>Actinopterygii</taxon>
        <taxon>Neopterygii</taxon>
        <taxon>Teleostei</taxon>
        <taxon>Ostariophysi</taxon>
        <taxon>Cypriniformes</taxon>
        <taxon>Xenocyprididae</taxon>
        <taxon>Xenocypridinae</taxon>
        <taxon>Xenocypridinae incertae sedis</taxon>
        <taxon>Anabarilius</taxon>
    </lineage>
</organism>
<feature type="coiled-coil region" evidence="5">
    <location>
        <begin position="493"/>
        <end position="555"/>
    </location>
</feature>
<dbReference type="GO" id="GO:0005576">
    <property type="term" value="C:extracellular region"/>
    <property type="evidence" value="ECO:0007669"/>
    <property type="project" value="GOC"/>
</dbReference>
<reference evidence="7 8" key="1">
    <citation type="submission" date="2018-10" db="EMBL/GenBank/DDBJ databases">
        <title>Genome assembly for a Yunnan-Guizhou Plateau 3E fish, Anabarilius grahami (Regan), and its evolutionary and genetic applications.</title>
        <authorList>
            <person name="Jiang W."/>
        </authorList>
    </citation>
    <scope>NUCLEOTIDE SEQUENCE [LARGE SCALE GENOMIC DNA]</scope>
    <source>
        <strain evidence="7">AG-KIZ</strain>
        <tissue evidence="7">Muscle</tissue>
    </source>
</reference>
<dbReference type="PANTHER" id="PTHR18962:SF0">
    <property type="entry name" value="COILED-COIL DOMAIN-CONTAINING PROTEIN 39"/>
    <property type="match status" value="1"/>
</dbReference>
<dbReference type="InterPro" id="IPR033290">
    <property type="entry name" value="CCDC39"/>
</dbReference>
<dbReference type="AlphaFoldDB" id="A0A3N0XPX8"/>
<feature type="compositionally biased region" description="Low complexity" evidence="6">
    <location>
        <begin position="882"/>
        <end position="923"/>
    </location>
</feature>
<feature type="coiled-coil region" evidence="5">
    <location>
        <begin position="680"/>
        <end position="863"/>
    </location>
</feature>
<evidence type="ECO:0000256" key="4">
    <source>
        <dbReference type="ARBA" id="ARBA00045182"/>
    </source>
</evidence>
<evidence type="ECO:0000313" key="7">
    <source>
        <dbReference type="EMBL" id="ROJ13801.1"/>
    </source>
</evidence>
<dbReference type="GO" id="GO:0060287">
    <property type="term" value="P:epithelial cilium movement involved in determination of left/right asymmetry"/>
    <property type="evidence" value="ECO:0007669"/>
    <property type="project" value="TreeGrafter"/>
</dbReference>
<evidence type="ECO:0000256" key="1">
    <source>
        <dbReference type="ARBA" id="ARBA00005805"/>
    </source>
</evidence>
<feature type="region of interest" description="Disordered" evidence="6">
    <location>
        <begin position="882"/>
        <end position="962"/>
    </location>
</feature>
<dbReference type="PANTHER" id="PTHR18962">
    <property type="entry name" value="COILED-COIL DOMAIN-CONTAINING PROTEIN 39"/>
    <property type="match status" value="1"/>
</dbReference>
<feature type="compositionally biased region" description="Low complexity" evidence="6">
    <location>
        <begin position="945"/>
        <end position="956"/>
    </location>
</feature>
<evidence type="ECO:0000256" key="2">
    <source>
        <dbReference type="ARBA" id="ARBA00016725"/>
    </source>
</evidence>
<accession>A0A3N0XPX8</accession>
<evidence type="ECO:0000256" key="6">
    <source>
        <dbReference type="SAM" id="MobiDB-lite"/>
    </source>
</evidence>
<comment type="caution">
    <text evidence="7">The sequence shown here is derived from an EMBL/GenBank/DDBJ whole genome shotgun (WGS) entry which is preliminary data.</text>
</comment>
<feature type="coiled-coil region" evidence="5">
    <location>
        <begin position="17"/>
        <end position="191"/>
    </location>
</feature>
<dbReference type="GO" id="GO:0060285">
    <property type="term" value="P:cilium-dependent cell motility"/>
    <property type="evidence" value="ECO:0007669"/>
    <property type="project" value="TreeGrafter"/>
</dbReference>
<dbReference type="GO" id="GO:0005930">
    <property type="term" value="C:axoneme"/>
    <property type="evidence" value="ECO:0007669"/>
    <property type="project" value="InterPro"/>
</dbReference>
<dbReference type="OrthoDB" id="10259720at2759"/>
<evidence type="ECO:0000313" key="8">
    <source>
        <dbReference type="Proteomes" id="UP000281406"/>
    </source>
</evidence>
<feature type="coiled-coil region" evidence="5">
    <location>
        <begin position="237"/>
        <end position="401"/>
    </location>
</feature>
<keyword evidence="8" id="KW-1185">Reference proteome</keyword>
<gene>
    <name evidence="7" type="ORF">DPX16_19676</name>
</gene>
<comment type="similarity">
    <text evidence="1">Belongs to the CCDC39 family.</text>
</comment>